<feature type="domain" description="RNA polymerase sigma-70 region 2" evidence="5">
    <location>
        <begin position="19"/>
        <end position="90"/>
    </location>
</feature>
<dbReference type="NCBIfam" id="TIGR02937">
    <property type="entry name" value="sigma70-ECF"/>
    <property type="match status" value="1"/>
</dbReference>
<dbReference type="GO" id="GO:0006352">
    <property type="term" value="P:DNA-templated transcription initiation"/>
    <property type="evidence" value="ECO:0007669"/>
    <property type="project" value="InterPro"/>
</dbReference>
<dbReference type="SUPFAM" id="SSF88946">
    <property type="entry name" value="Sigma2 domain of RNA polymerase sigma factors"/>
    <property type="match status" value="1"/>
</dbReference>
<dbReference type="GO" id="GO:0003677">
    <property type="term" value="F:DNA binding"/>
    <property type="evidence" value="ECO:0007669"/>
    <property type="project" value="UniProtKB-KW"/>
</dbReference>
<dbReference type="AlphaFoldDB" id="A0A2T3KMT5"/>
<evidence type="ECO:0000256" key="2">
    <source>
        <dbReference type="ARBA" id="ARBA00023082"/>
    </source>
</evidence>
<organism evidence="7 8">
    <name type="scientific">Photobacterium kishitanii</name>
    <dbReference type="NCBI Taxonomy" id="318456"/>
    <lineage>
        <taxon>Bacteria</taxon>
        <taxon>Pseudomonadati</taxon>
        <taxon>Pseudomonadota</taxon>
        <taxon>Gammaproteobacteria</taxon>
        <taxon>Vibrionales</taxon>
        <taxon>Vibrionaceae</taxon>
        <taxon>Photobacterium</taxon>
    </lineage>
</organism>
<name>A0A2T3KMT5_9GAMM</name>
<gene>
    <name evidence="7" type="ORF">C9J27_03580</name>
</gene>
<keyword evidence="4" id="KW-0804">Transcription</keyword>
<reference evidence="7 8" key="1">
    <citation type="submission" date="2018-01" db="EMBL/GenBank/DDBJ databases">
        <title>Whole genome sequencing of Histamine producing bacteria.</title>
        <authorList>
            <person name="Butler K."/>
        </authorList>
    </citation>
    <scope>NUCLEOTIDE SEQUENCE [LARGE SCALE GENOMIC DNA]</scope>
    <source>
        <strain evidence="7 8">FS-7.2</strain>
    </source>
</reference>
<dbReference type="SUPFAM" id="SSF88659">
    <property type="entry name" value="Sigma3 and sigma4 domains of RNA polymerase sigma factors"/>
    <property type="match status" value="1"/>
</dbReference>
<dbReference type="InterPro" id="IPR013324">
    <property type="entry name" value="RNA_pol_sigma_r3/r4-like"/>
</dbReference>
<evidence type="ECO:0000313" key="7">
    <source>
        <dbReference type="EMBL" id="PSV01113.1"/>
    </source>
</evidence>
<dbReference type="EMBL" id="PYNF01000002">
    <property type="protein sequence ID" value="PSV01113.1"/>
    <property type="molecule type" value="Genomic_DNA"/>
</dbReference>
<dbReference type="Gene3D" id="1.20.140.160">
    <property type="match status" value="1"/>
</dbReference>
<dbReference type="CDD" id="cd06171">
    <property type="entry name" value="Sigma70_r4"/>
    <property type="match status" value="1"/>
</dbReference>
<dbReference type="Pfam" id="PF04542">
    <property type="entry name" value="Sigma70_r2"/>
    <property type="match status" value="1"/>
</dbReference>
<keyword evidence="3" id="KW-0238">DNA-binding</keyword>
<feature type="domain" description="RNA polymerase sigma-70 region 4" evidence="6">
    <location>
        <begin position="180"/>
        <end position="228"/>
    </location>
</feature>
<evidence type="ECO:0000259" key="6">
    <source>
        <dbReference type="Pfam" id="PF04545"/>
    </source>
</evidence>
<protein>
    <recommendedName>
        <fullName evidence="9">FliA/WhiG family RNA polymerase sigma factor</fullName>
    </recommendedName>
</protein>
<evidence type="ECO:0000259" key="5">
    <source>
        <dbReference type="Pfam" id="PF04542"/>
    </source>
</evidence>
<dbReference type="InterPro" id="IPR000943">
    <property type="entry name" value="RNA_pol_sigma70"/>
</dbReference>
<dbReference type="InterPro" id="IPR007627">
    <property type="entry name" value="RNA_pol_sigma70_r2"/>
</dbReference>
<dbReference type="GO" id="GO:0016987">
    <property type="term" value="F:sigma factor activity"/>
    <property type="evidence" value="ECO:0007669"/>
    <property type="project" value="UniProtKB-KW"/>
</dbReference>
<dbReference type="InterPro" id="IPR014284">
    <property type="entry name" value="RNA_pol_sigma-70_dom"/>
</dbReference>
<dbReference type="InterPro" id="IPR007630">
    <property type="entry name" value="RNA_pol_sigma70_r4"/>
</dbReference>
<dbReference type="PRINTS" id="PR00046">
    <property type="entry name" value="SIGMA70FCT"/>
</dbReference>
<accession>A0A2T3KMT5</accession>
<dbReference type="PANTHER" id="PTHR30385:SF7">
    <property type="entry name" value="RNA POLYMERASE SIGMA FACTOR FLIA"/>
    <property type="match status" value="1"/>
</dbReference>
<proteinExistence type="predicted"/>
<dbReference type="PANTHER" id="PTHR30385">
    <property type="entry name" value="SIGMA FACTOR F FLAGELLAR"/>
    <property type="match status" value="1"/>
</dbReference>
<evidence type="ECO:0000256" key="4">
    <source>
        <dbReference type="ARBA" id="ARBA00023163"/>
    </source>
</evidence>
<evidence type="ECO:0008006" key="9">
    <source>
        <dbReference type="Google" id="ProtNLM"/>
    </source>
</evidence>
<evidence type="ECO:0000256" key="3">
    <source>
        <dbReference type="ARBA" id="ARBA00023125"/>
    </source>
</evidence>
<dbReference type="RefSeq" id="WP_107288840.1">
    <property type="nucleotide sequence ID" value="NZ_PYNF01000002.1"/>
</dbReference>
<keyword evidence="1" id="KW-0805">Transcription regulation</keyword>
<evidence type="ECO:0000256" key="1">
    <source>
        <dbReference type="ARBA" id="ARBA00023015"/>
    </source>
</evidence>
<dbReference type="Pfam" id="PF04545">
    <property type="entry name" value="Sigma70_r4"/>
    <property type="match status" value="1"/>
</dbReference>
<sequence>MNKKKYSKSDKDIESSYAVHKRFVLRILNQLIRSHGFIVNSSEMDDLMQVGLINLLELHRKYDDSLEIPFHSYAKTRIRYGFIDWFRKNSAIPRRDQAIFKQYNSLIKGHNNCGSSISLSEMAHQLGISTDKLSAKQLQWESRISQQVEETDEAHLHANDEFNPETFFLIEENRKLIIEALSFLSDRERSILSLYYYDEMPLKDISKKVDLTESRISQIKNEAIIKIKNRIG</sequence>
<evidence type="ECO:0000313" key="8">
    <source>
        <dbReference type="Proteomes" id="UP000241426"/>
    </source>
</evidence>
<keyword evidence="2" id="KW-0731">Sigma factor</keyword>
<dbReference type="Gene3D" id="1.10.1740.10">
    <property type="match status" value="1"/>
</dbReference>
<dbReference type="InterPro" id="IPR013325">
    <property type="entry name" value="RNA_pol_sigma_r2"/>
</dbReference>
<dbReference type="Proteomes" id="UP000241426">
    <property type="component" value="Unassembled WGS sequence"/>
</dbReference>
<comment type="caution">
    <text evidence="7">The sequence shown here is derived from an EMBL/GenBank/DDBJ whole genome shotgun (WGS) entry which is preliminary data.</text>
</comment>